<proteinExistence type="predicted"/>
<evidence type="ECO:0000313" key="2">
    <source>
        <dbReference type="Proteomes" id="UP001218638"/>
    </source>
</evidence>
<dbReference type="RefSeq" id="WP_330930887.1">
    <property type="nucleotide sequence ID" value="NZ_CP119075.1"/>
</dbReference>
<sequence length="106" mass="11569">MEIRLLRLPFKFNTPDGEMEVTVRPNAAAGPKEKSGQYAAAAAFIGHGPRALERIRLTPLAATHSEVMKTLVTGFKINPEAHDPDTIDYRVLTALCTADGVHEVED</sequence>
<evidence type="ECO:0008006" key="3">
    <source>
        <dbReference type="Google" id="ProtNLM"/>
    </source>
</evidence>
<reference evidence="1" key="1">
    <citation type="submission" date="2023-03" db="EMBL/GenBank/DDBJ databases">
        <title>Lomoglobus Profundus gen. nov., sp. nov., a novel member of the phylum Verrucomicrobia, isolated from deep-marine sediment of South China Sea.</title>
        <authorList>
            <person name="Ahmad T."/>
            <person name="Ishaq S.E."/>
            <person name="Wang F."/>
        </authorList>
    </citation>
    <scope>NUCLEOTIDE SEQUENCE</scope>
    <source>
        <strain evidence="1">LMO-M01</strain>
    </source>
</reference>
<dbReference type="EMBL" id="CP119075">
    <property type="protein sequence ID" value="WED64480.1"/>
    <property type="molecule type" value="Genomic_DNA"/>
</dbReference>
<accession>A0AAE9ZX27</accession>
<name>A0AAE9ZX27_9BACT</name>
<keyword evidence="2" id="KW-1185">Reference proteome</keyword>
<dbReference type="AlphaFoldDB" id="A0AAE9ZX27"/>
<organism evidence="1 2">
    <name type="scientific">Synoicihabitans lomoniglobus</name>
    <dbReference type="NCBI Taxonomy" id="2909285"/>
    <lineage>
        <taxon>Bacteria</taxon>
        <taxon>Pseudomonadati</taxon>
        <taxon>Verrucomicrobiota</taxon>
        <taxon>Opitutia</taxon>
        <taxon>Opitutales</taxon>
        <taxon>Opitutaceae</taxon>
        <taxon>Synoicihabitans</taxon>
    </lineage>
</organism>
<dbReference type="Proteomes" id="UP001218638">
    <property type="component" value="Chromosome"/>
</dbReference>
<dbReference type="KEGG" id="slom:PXH66_19240"/>
<evidence type="ECO:0000313" key="1">
    <source>
        <dbReference type="EMBL" id="WED64480.1"/>
    </source>
</evidence>
<gene>
    <name evidence="1" type="ORF">PXH66_19240</name>
</gene>
<protein>
    <recommendedName>
        <fullName evidence="3">Phage tail assembly protein</fullName>
    </recommendedName>
</protein>